<dbReference type="EMBL" id="VOBR01000029">
    <property type="protein sequence ID" value="TWP46837.1"/>
    <property type="molecule type" value="Genomic_DNA"/>
</dbReference>
<feature type="DNA-binding region" description="OmpR/PhoB-type" evidence="6">
    <location>
        <begin position="1"/>
        <end position="89"/>
    </location>
</feature>
<dbReference type="GO" id="GO:0043531">
    <property type="term" value="F:ADP binding"/>
    <property type="evidence" value="ECO:0007669"/>
    <property type="project" value="InterPro"/>
</dbReference>
<dbReference type="InterPro" id="IPR042197">
    <property type="entry name" value="Apaf_helical"/>
</dbReference>
<dbReference type="AlphaFoldDB" id="A0A563EJ13"/>
<evidence type="ECO:0000259" key="7">
    <source>
        <dbReference type="PROSITE" id="PS51755"/>
    </source>
</evidence>
<dbReference type="SUPFAM" id="SSF48452">
    <property type="entry name" value="TPR-like"/>
    <property type="match status" value="3"/>
</dbReference>
<keyword evidence="5" id="KW-0804">Transcription</keyword>
<dbReference type="SMART" id="SM01043">
    <property type="entry name" value="BTAD"/>
    <property type="match status" value="1"/>
</dbReference>
<dbReference type="InterPro" id="IPR005158">
    <property type="entry name" value="BTAD"/>
</dbReference>
<dbReference type="Pfam" id="PF00486">
    <property type="entry name" value="Trans_reg_C"/>
    <property type="match status" value="1"/>
</dbReference>
<dbReference type="Gene3D" id="1.25.40.10">
    <property type="entry name" value="Tetratricopeptide repeat domain"/>
    <property type="match status" value="3"/>
</dbReference>
<dbReference type="SUPFAM" id="SSF52540">
    <property type="entry name" value="P-loop containing nucleoside triphosphate hydrolases"/>
    <property type="match status" value="1"/>
</dbReference>
<dbReference type="InterPro" id="IPR036388">
    <property type="entry name" value="WH-like_DNA-bd_sf"/>
</dbReference>
<dbReference type="GO" id="GO:0003677">
    <property type="term" value="F:DNA binding"/>
    <property type="evidence" value="ECO:0007669"/>
    <property type="project" value="UniProtKB-UniRule"/>
</dbReference>
<evidence type="ECO:0000256" key="4">
    <source>
        <dbReference type="ARBA" id="ARBA00023125"/>
    </source>
</evidence>
<evidence type="ECO:0000256" key="1">
    <source>
        <dbReference type="ARBA" id="ARBA00005820"/>
    </source>
</evidence>
<dbReference type="SMART" id="SM00862">
    <property type="entry name" value="Trans_reg_C"/>
    <property type="match status" value="1"/>
</dbReference>
<dbReference type="InterPro" id="IPR019734">
    <property type="entry name" value="TPR_rpt"/>
</dbReference>
<dbReference type="OrthoDB" id="3587032at2"/>
<gene>
    <name evidence="8" type="ORF">FKR81_34050</name>
</gene>
<sequence>MEFRILGPVEARDGNGPRPLGGPKPATLLALLASSAGEVVPLDRIVEALWGSRPPKNARATVHTYVSALRKAVTSDVIIRRGGGYVLDVPAEQVDVAEFHRRVAEGGQALRAGRRVAAAQALGSALALWRGGTPLGGAAGEWAEEERARLCDLRLAVLEDQLDACPDVPPVAELVALVAEHPLRERLRAQLMLAFAALGRQADALTCFQEGRRLLADELGIDPGPDLRRAHQRVLAGEPEREPEPAVITPAQLPPDIADFTGRAPELSVLCAHATRTAANAVPLVAISGQPGAGKSTLAVHAAHRLREHYPDGQLHASLRGAQEHPVDPADVLVRFLRALGVPDAAMPESPDERVQLYRTLLAERRVLVVLDDAIDERQVRPLLPGSARCAGVITSRVRLTALEGAEHVELQVLDETESLTLLERLVGGARAQSDPQCAKEIVRLCGHLPLAVRIAGARLAARPDWPLARLAERLRAQHRVLNELAIGDLEVRGSLALSYGYLEPLARKGLRRLGWFGGGEFECWQAGVLLELPAVDAEDVVDDLVRAQLLDPLGGGRFRMHDLTAVFAWERAEAEEPGTDLLAAASRVAERWLLLIEKASGGTPVRLLRPAPSGQVADEEIPDPLAWFEAQQSSLVHAVERVSQLGLVDVSARLAAALCSSSFAVDNRFSLWWRTHSAALAAAEKAGDRSGQGLLLAGLGWLRSEQDRLDEATDYYRQAVEAYESVGDDAQITLVRLMLSGVLKESGDLTGALELLDQVLPRVTDTRMLARASHIRGMTLTELGRLPDALAALEQARTSYQSLDDGHGVALVERSQSIAHRAAGALDVAEALAVRAVGALTDVGDRLMAAYAAQSLAKAVLRQGRGDEVHEVLQQALTTCHEMQDGFGQALVLRTLGELELARDNASEACRYLELSLRWWDALSLPLWRARSLGTLSAAQGALGQADDSDAAWAEAHSVFARLGSREAAEQRPLAVSQNSLRARP</sequence>
<dbReference type="InterPro" id="IPR016032">
    <property type="entry name" value="Sig_transdc_resp-reg_C-effctor"/>
</dbReference>
<dbReference type="PRINTS" id="PR00364">
    <property type="entry name" value="DISEASERSIST"/>
</dbReference>
<dbReference type="Gene3D" id="1.10.10.10">
    <property type="entry name" value="Winged helix-like DNA-binding domain superfamily/Winged helix DNA-binding domain"/>
    <property type="match status" value="1"/>
</dbReference>
<evidence type="ECO:0000256" key="2">
    <source>
        <dbReference type="ARBA" id="ARBA00022737"/>
    </source>
</evidence>
<dbReference type="SMART" id="SM00028">
    <property type="entry name" value="TPR"/>
    <property type="match status" value="3"/>
</dbReference>
<evidence type="ECO:0000313" key="8">
    <source>
        <dbReference type="EMBL" id="TWP46837.1"/>
    </source>
</evidence>
<dbReference type="GO" id="GO:0000160">
    <property type="term" value="P:phosphorelay signal transduction system"/>
    <property type="evidence" value="ECO:0007669"/>
    <property type="project" value="InterPro"/>
</dbReference>
<dbReference type="PROSITE" id="PS51755">
    <property type="entry name" value="OMPR_PHOB"/>
    <property type="match status" value="1"/>
</dbReference>
<dbReference type="CDD" id="cd15831">
    <property type="entry name" value="BTAD"/>
    <property type="match status" value="1"/>
</dbReference>
<dbReference type="PANTHER" id="PTHR35807">
    <property type="entry name" value="TRANSCRIPTIONAL REGULATOR REDD-RELATED"/>
    <property type="match status" value="1"/>
</dbReference>
<organism evidence="8 9">
    <name type="scientific">Lentzea tibetensis</name>
    <dbReference type="NCBI Taxonomy" id="2591470"/>
    <lineage>
        <taxon>Bacteria</taxon>
        <taxon>Bacillati</taxon>
        <taxon>Actinomycetota</taxon>
        <taxon>Actinomycetes</taxon>
        <taxon>Pseudonocardiales</taxon>
        <taxon>Pseudonocardiaceae</taxon>
        <taxon>Lentzea</taxon>
    </lineage>
</organism>
<dbReference type="Pfam" id="PF00931">
    <property type="entry name" value="NB-ARC"/>
    <property type="match status" value="1"/>
</dbReference>
<dbReference type="Gene3D" id="1.10.8.430">
    <property type="entry name" value="Helical domain of apoptotic protease-activating factors"/>
    <property type="match status" value="1"/>
</dbReference>
<dbReference type="InterPro" id="IPR002182">
    <property type="entry name" value="NB-ARC"/>
</dbReference>
<evidence type="ECO:0000256" key="6">
    <source>
        <dbReference type="PROSITE-ProRule" id="PRU01091"/>
    </source>
</evidence>
<keyword evidence="9" id="KW-1185">Reference proteome</keyword>
<protein>
    <submittedName>
        <fullName evidence="8">SARP family transcriptional regulator</fullName>
    </submittedName>
</protein>
<dbReference type="InterPro" id="IPR001867">
    <property type="entry name" value="OmpR/PhoB-type_DNA-bd"/>
</dbReference>
<evidence type="ECO:0000256" key="5">
    <source>
        <dbReference type="ARBA" id="ARBA00023163"/>
    </source>
</evidence>
<feature type="domain" description="OmpR/PhoB-type" evidence="7">
    <location>
        <begin position="1"/>
        <end position="89"/>
    </location>
</feature>
<dbReference type="InterPro" id="IPR027417">
    <property type="entry name" value="P-loop_NTPase"/>
</dbReference>
<comment type="caution">
    <text evidence="8">The sequence shown here is derived from an EMBL/GenBank/DDBJ whole genome shotgun (WGS) entry which is preliminary data.</text>
</comment>
<accession>A0A563EJ13</accession>
<dbReference type="Gene3D" id="3.40.50.300">
    <property type="entry name" value="P-loop containing nucleotide triphosphate hydrolases"/>
    <property type="match status" value="1"/>
</dbReference>
<evidence type="ECO:0000313" key="9">
    <source>
        <dbReference type="Proteomes" id="UP000316639"/>
    </source>
</evidence>
<dbReference type="SUPFAM" id="SSF46894">
    <property type="entry name" value="C-terminal effector domain of the bipartite response regulators"/>
    <property type="match status" value="1"/>
</dbReference>
<dbReference type="GO" id="GO:0006355">
    <property type="term" value="P:regulation of DNA-templated transcription"/>
    <property type="evidence" value="ECO:0007669"/>
    <property type="project" value="InterPro"/>
</dbReference>
<dbReference type="PANTHER" id="PTHR35807:SF1">
    <property type="entry name" value="TRANSCRIPTIONAL REGULATOR REDD"/>
    <property type="match status" value="1"/>
</dbReference>
<dbReference type="Proteomes" id="UP000316639">
    <property type="component" value="Unassembled WGS sequence"/>
</dbReference>
<evidence type="ECO:0000256" key="3">
    <source>
        <dbReference type="ARBA" id="ARBA00023015"/>
    </source>
</evidence>
<proteinExistence type="inferred from homology"/>
<keyword evidence="3" id="KW-0805">Transcription regulation</keyword>
<dbReference type="RefSeq" id="WP_146358346.1">
    <property type="nucleotide sequence ID" value="NZ_VOBR01000029.1"/>
</dbReference>
<name>A0A563EJ13_9PSEU</name>
<keyword evidence="2" id="KW-0677">Repeat</keyword>
<dbReference type="InterPro" id="IPR051677">
    <property type="entry name" value="AfsR-DnrI-RedD_regulator"/>
</dbReference>
<comment type="similarity">
    <text evidence="1">Belongs to the AfsR/DnrI/RedD regulatory family.</text>
</comment>
<reference evidence="8 9" key="1">
    <citation type="submission" date="2019-07" db="EMBL/GenBank/DDBJ databases">
        <title>Lentzea xizangensis sp. nov., isolated from Qinghai-Tibetan Plateau Soils.</title>
        <authorList>
            <person name="Huang J."/>
        </authorList>
    </citation>
    <scope>NUCLEOTIDE SEQUENCE [LARGE SCALE GENOMIC DNA]</scope>
    <source>
        <strain evidence="8 9">FXJ1.1311</strain>
    </source>
</reference>
<keyword evidence="4 6" id="KW-0238">DNA-binding</keyword>
<dbReference type="Pfam" id="PF03704">
    <property type="entry name" value="BTAD"/>
    <property type="match status" value="1"/>
</dbReference>
<dbReference type="InterPro" id="IPR011990">
    <property type="entry name" value="TPR-like_helical_dom_sf"/>
</dbReference>